<proteinExistence type="predicted"/>
<name>A0A914P9I7_9BILA</name>
<dbReference type="PANTHER" id="PTHR31154">
    <property type="entry name" value="MEMBRANE TRANSPORTER PROTEIN"/>
    <property type="match status" value="1"/>
</dbReference>
<feature type="transmembrane region" description="Helical" evidence="1">
    <location>
        <begin position="38"/>
        <end position="56"/>
    </location>
</feature>
<keyword evidence="1" id="KW-0812">Transmembrane</keyword>
<reference evidence="3" key="1">
    <citation type="submission" date="2022-11" db="UniProtKB">
        <authorList>
            <consortium name="WormBaseParasite"/>
        </authorList>
    </citation>
    <scope>IDENTIFICATION</scope>
</reference>
<feature type="transmembrane region" description="Helical" evidence="1">
    <location>
        <begin position="12"/>
        <end position="32"/>
    </location>
</feature>
<dbReference type="Proteomes" id="UP000887578">
    <property type="component" value="Unplaced"/>
</dbReference>
<keyword evidence="2" id="KW-1185">Reference proteome</keyword>
<protein>
    <submittedName>
        <fullName evidence="3">Uncharacterized protein</fullName>
    </submittedName>
</protein>
<evidence type="ECO:0000313" key="3">
    <source>
        <dbReference type="WBParaSite" id="PDA_v2.g11369.t1"/>
    </source>
</evidence>
<accession>A0A914P9I7</accession>
<evidence type="ECO:0000256" key="1">
    <source>
        <dbReference type="SAM" id="Phobius"/>
    </source>
</evidence>
<dbReference type="AlphaFoldDB" id="A0A914P9I7"/>
<keyword evidence="1" id="KW-0472">Membrane</keyword>
<evidence type="ECO:0000313" key="2">
    <source>
        <dbReference type="Proteomes" id="UP000887578"/>
    </source>
</evidence>
<sequence>MGSLLASHFHRLVLATFVYVLEIAALLGFLATGPSIELILVGCVIIGLSFGFFLVISRIGKYIDDRLPLIRSPNYINAESISTPLM</sequence>
<dbReference type="WBParaSite" id="PDA_v2.g11369.t1">
    <property type="protein sequence ID" value="PDA_v2.g11369.t1"/>
    <property type="gene ID" value="PDA_v2.g11369"/>
</dbReference>
<keyword evidence="1" id="KW-1133">Transmembrane helix</keyword>
<dbReference type="PANTHER" id="PTHR31154:SF4">
    <property type="entry name" value="MEMBRANE TRANSPORTER PROTEIN"/>
    <property type="match status" value="1"/>
</dbReference>
<organism evidence="2 3">
    <name type="scientific">Panagrolaimus davidi</name>
    <dbReference type="NCBI Taxonomy" id="227884"/>
    <lineage>
        <taxon>Eukaryota</taxon>
        <taxon>Metazoa</taxon>
        <taxon>Ecdysozoa</taxon>
        <taxon>Nematoda</taxon>
        <taxon>Chromadorea</taxon>
        <taxon>Rhabditida</taxon>
        <taxon>Tylenchina</taxon>
        <taxon>Panagrolaimomorpha</taxon>
        <taxon>Panagrolaimoidea</taxon>
        <taxon>Panagrolaimidae</taxon>
        <taxon>Panagrolaimus</taxon>
    </lineage>
</organism>